<dbReference type="Proteomes" id="UP000721045">
    <property type="component" value="Unassembled WGS sequence"/>
</dbReference>
<evidence type="ECO:0000313" key="2">
    <source>
        <dbReference type="EMBL" id="RSJ24732.1"/>
    </source>
</evidence>
<dbReference type="AlphaFoldDB" id="A0A428EN97"/>
<gene>
    <name evidence="2" type="ORF">D8827_02945</name>
    <name evidence="1" type="ORF">HXO88_03655</name>
</gene>
<name>A0A428EN97_STRIT</name>
<organism evidence="1 4">
    <name type="scientific">Streptococcus intermedius</name>
    <dbReference type="NCBI Taxonomy" id="1338"/>
    <lineage>
        <taxon>Bacteria</taxon>
        <taxon>Bacillati</taxon>
        <taxon>Bacillota</taxon>
        <taxon>Bacilli</taxon>
        <taxon>Lactobacillales</taxon>
        <taxon>Streptococcaceae</taxon>
        <taxon>Streptococcus</taxon>
        <taxon>Streptococcus anginosus group</taxon>
    </lineage>
</organism>
<comment type="caution">
    <text evidence="1">The sequence shown here is derived from an EMBL/GenBank/DDBJ whole genome shotgun (WGS) entry which is preliminary data.</text>
</comment>
<dbReference type="EMBL" id="RJOO01000001">
    <property type="protein sequence ID" value="RSJ24732.1"/>
    <property type="molecule type" value="Genomic_DNA"/>
</dbReference>
<dbReference type="RefSeq" id="WP_003071936.1">
    <property type="nucleotide sequence ID" value="NZ_BHYP01000001.1"/>
</dbReference>
<dbReference type="Proteomes" id="UP000267137">
    <property type="component" value="Unassembled WGS sequence"/>
</dbReference>
<evidence type="ECO:0000313" key="4">
    <source>
        <dbReference type="Proteomes" id="UP000721045"/>
    </source>
</evidence>
<accession>A0A428EN97</accession>
<dbReference type="EMBL" id="JABZYP010000009">
    <property type="protein sequence ID" value="MBF1712821.1"/>
    <property type="molecule type" value="Genomic_DNA"/>
</dbReference>
<evidence type="ECO:0000313" key="1">
    <source>
        <dbReference type="EMBL" id="MBF1712821.1"/>
    </source>
</evidence>
<reference evidence="2 3" key="1">
    <citation type="submission" date="2018-11" db="EMBL/GenBank/DDBJ databases">
        <title>Species Designations Belie Phenotypic and Genotypic Heterogeneity in Oral Streptococci.</title>
        <authorList>
            <person name="Velsko I."/>
        </authorList>
    </citation>
    <scope>NUCLEOTIDE SEQUENCE [LARGE SCALE GENOMIC DNA]</scope>
    <source>
        <strain evidence="2 3">KLC02</strain>
    </source>
</reference>
<protein>
    <submittedName>
        <fullName evidence="1">Uncharacterized protein</fullName>
    </submittedName>
</protein>
<sequence length="84" mass="10203">MDKYYLHEKLNNLRSQYLESTNGEILSKQLNNAHMSKKMLRIKKKLVHLERERCQKIIEHRDVSKIEQKISEQKTLFEKCCKQK</sequence>
<proteinExistence type="predicted"/>
<reference evidence="1" key="2">
    <citation type="submission" date="2020-04" db="EMBL/GenBank/DDBJ databases">
        <title>Deep metagenomics examines the oral microbiome during advanced dental caries in children, revealing novel taxa and co-occurrences with host molecules.</title>
        <authorList>
            <person name="Baker J.L."/>
            <person name="Morton J.T."/>
            <person name="Dinis M."/>
            <person name="Alvarez R."/>
            <person name="Tran N.C."/>
            <person name="Knight R."/>
            <person name="Edlund A."/>
        </authorList>
    </citation>
    <scope>NUCLEOTIDE SEQUENCE</scope>
    <source>
        <strain evidence="1">JCVI_23_bin.22</strain>
    </source>
</reference>
<evidence type="ECO:0000313" key="3">
    <source>
        <dbReference type="Proteomes" id="UP000267137"/>
    </source>
</evidence>
<dbReference type="STRING" id="1338.A6J72_08280"/>